<organism evidence="12 13">
    <name type="scientific">Kineosporia corallincola</name>
    <dbReference type="NCBI Taxonomy" id="2835133"/>
    <lineage>
        <taxon>Bacteria</taxon>
        <taxon>Bacillati</taxon>
        <taxon>Actinomycetota</taxon>
        <taxon>Actinomycetes</taxon>
        <taxon>Kineosporiales</taxon>
        <taxon>Kineosporiaceae</taxon>
        <taxon>Kineosporia</taxon>
    </lineage>
</organism>
<evidence type="ECO:0000256" key="11">
    <source>
        <dbReference type="SAM" id="Phobius"/>
    </source>
</evidence>
<reference evidence="12 13" key="1">
    <citation type="submission" date="2021-05" db="EMBL/GenBank/DDBJ databases">
        <title>Kineosporia and Streptomyces sp. nov. two new marine actinobacteria isolated from Coral.</title>
        <authorList>
            <person name="Buangrab K."/>
            <person name="Sutthacheep M."/>
            <person name="Yeemin T."/>
            <person name="Harunari E."/>
            <person name="Igarashi Y."/>
            <person name="Kanchanasin P."/>
            <person name="Tanasupawat S."/>
            <person name="Phongsopitanun W."/>
        </authorList>
    </citation>
    <scope>NUCLEOTIDE SEQUENCE [LARGE SCALE GENOMIC DNA]</scope>
    <source>
        <strain evidence="12 13">J2-2</strain>
    </source>
</reference>
<dbReference type="EC" id="7.1.1.9" evidence="10"/>
<keyword evidence="13" id="KW-1185">Reference proteome</keyword>
<keyword evidence="5 11" id="KW-0812">Transmembrane</keyword>
<evidence type="ECO:0000256" key="1">
    <source>
        <dbReference type="ARBA" id="ARBA00002536"/>
    </source>
</evidence>
<keyword evidence="4 10" id="KW-1003">Cell membrane</keyword>
<dbReference type="PIRSF" id="PIRSF017385">
    <property type="entry name" value="CtaF"/>
    <property type="match status" value="1"/>
</dbReference>
<dbReference type="InterPro" id="IPR021050">
    <property type="entry name" value="Cyt_c_oxidase_su4_actinobac"/>
</dbReference>
<accession>A0ABS5TIW1</accession>
<comment type="subcellular location">
    <subcellularLocation>
        <location evidence="2">Cell membrane</location>
        <topology evidence="2">Multi-pass membrane protein</topology>
    </subcellularLocation>
</comment>
<evidence type="ECO:0000256" key="6">
    <source>
        <dbReference type="ARBA" id="ARBA00022967"/>
    </source>
</evidence>
<evidence type="ECO:0000256" key="5">
    <source>
        <dbReference type="ARBA" id="ARBA00022692"/>
    </source>
</evidence>
<comment type="caution">
    <text evidence="12">The sequence shown here is derived from an EMBL/GenBank/DDBJ whole genome shotgun (WGS) entry which is preliminary data.</text>
</comment>
<dbReference type="RefSeq" id="WP_214157289.1">
    <property type="nucleotide sequence ID" value="NZ_JAHBAY010000007.1"/>
</dbReference>
<keyword evidence="7 11" id="KW-1133">Transmembrane helix</keyword>
<dbReference type="EMBL" id="JAHBAY010000007">
    <property type="protein sequence ID" value="MBT0771012.1"/>
    <property type="molecule type" value="Genomic_DNA"/>
</dbReference>
<comment type="catalytic activity">
    <reaction evidence="9 10">
        <text>4 Fe(II)-[cytochrome c] + O2 + 8 H(+)(in) = 4 Fe(III)-[cytochrome c] + 2 H2O + 4 H(+)(out)</text>
        <dbReference type="Rhea" id="RHEA:11436"/>
        <dbReference type="Rhea" id="RHEA-COMP:10350"/>
        <dbReference type="Rhea" id="RHEA-COMP:14399"/>
        <dbReference type="ChEBI" id="CHEBI:15377"/>
        <dbReference type="ChEBI" id="CHEBI:15378"/>
        <dbReference type="ChEBI" id="CHEBI:15379"/>
        <dbReference type="ChEBI" id="CHEBI:29033"/>
        <dbReference type="ChEBI" id="CHEBI:29034"/>
        <dbReference type="EC" id="7.1.1.9"/>
    </reaction>
</comment>
<dbReference type="Proteomes" id="UP001197247">
    <property type="component" value="Unassembled WGS sequence"/>
</dbReference>
<proteinExistence type="inferred from homology"/>
<comment type="similarity">
    <text evidence="3 10">Belongs to the cytochrome c oxidase bacterial subunit CtaF family.</text>
</comment>
<keyword evidence="8 10" id="KW-0472">Membrane</keyword>
<evidence type="ECO:0000256" key="4">
    <source>
        <dbReference type="ARBA" id="ARBA00022475"/>
    </source>
</evidence>
<gene>
    <name evidence="12" type="ORF">KIH74_18885</name>
</gene>
<evidence type="ECO:0000256" key="9">
    <source>
        <dbReference type="ARBA" id="ARBA00047816"/>
    </source>
</evidence>
<keyword evidence="6 10" id="KW-1278">Translocase</keyword>
<dbReference type="Pfam" id="PF12270">
    <property type="entry name" value="Cyt_c_ox_IV"/>
    <property type="match status" value="1"/>
</dbReference>
<evidence type="ECO:0000313" key="12">
    <source>
        <dbReference type="EMBL" id="MBT0771012.1"/>
    </source>
</evidence>
<evidence type="ECO:0000256" key="2">
    <source>
        <dbReference type="ARBA" id="ARBA00004651"/>
    </source>
</evidence>
<name>A0ABS5TIW1_9ACTN</name>
<protein>
    <recommendedName>
        <fullName evidence="10">Cytochrome c oxidase polypeptide 4</fullName>
        <ecNumber evidence="10">7.1.1.9</ecNumber>
    </recommendedName>
    <alternativeName>
        <fullName evidence="10">Cytochrome aa3 subunit 4</fullName>
    </alternativeName>
    <alternativeName>
        <fullName evidence="10">Cytochrome c oxidase polypeptide IV</fullName>
    </alternativeName>
</protein>
<feature type="transmembrane region" description="Helical" evidence="11">
    <location>
        <begin position="109"/>
        <end position="127"/>
    </location>
</feature>
<comment type="subunit">
    <text evidence="10">Associates with subunits I, II and III to form cytochrome c oxidase.</text>
</comment>
<evidence type="ECO:0000256" key="10">
    <source>
        <dbReference type="PIRNR" id="PIRNR017385"/>
    </source>
</evidence>
<evidence type="ECO:0000256" key="3">
    <source>
        <dbReference type="ARBA" id="ARBA00006870"/>
    </source>
</evidence>
<evidence type="ECO:0000256" key="7">
    <source>
        <dbReference type="ARBA" id="ARBA00022989"/>
    </source>
</evidence>
<sequence>MKIESWLFLGGTPIFILFGVVYGSVTSWTEPVGAAALLMTGGLSVLVGAYLAYTARHIDPRPEDNPYGEIAEGAGELGEFAPHSWWPLVASAAAAVLVVGTVIGWWLMAIGVLIAAIGIWGWVFEFYRGEHAH</sequence>
<evidence type="ECO:0000313" key="13">
    <source>
        <dbReference type="Proteomes" id="UP001197247"/>
    </source>
</evidence>
<evidence type="ECO:0000256" key="8">
    <source>
        <dbReference type="ARBA" id="ARBA00023136"/>
    </source>
</evidence>
<feature type="transmembrane region" description="Helical" evidence="11">
    <location>
        <begin position="33"/>
        <end position="53"/>
    </location>
</feature>
<comment type="function">
    <text evidence="1 10">Part of cytochrome c oxidase, its function is unknown.</text>
</comment>